<dbReference type="EC" id="4.2.1.47" evidence="2"/>
<sequence length="338" mass="36897">MAEKPLVVVTGGAGFIGSHMVDLCVADGYRVHVVDNMVGGRAANLEQHAGNPDVVLDERDIRAVQPGDKLFEGASYVVHFAGIGDIVPSIERPMEYMSANVMGTVHMLEAARAAGTVKKFVYAASSSCYGLAQTPTDENHPIRPEYPYALSKYQGEMAVFHWHDVYHLPVNSVRIFNAYGTRSRTSGAYGAVFGVFLRQKLAGKPFTVVGDGTQRRDFLFVTDVAKAFWAAARTEKVGQVWNLGAGNPQSVNRLVALLQGEAVHIPKRPGEPDVTHADIAKIQRDLGWKPEVSFEEGVAKVVANIDYWREAPLWDPDSIAKATKTWFETLADKGNAPS</sequence>
<dbReference type="Gene3D" id="3.40.50.720">
    <property type="entry name" value="NAD(P)-binding Rossmann-like Domain"/>
    <property type="match status" value="1"/>
</dbReference>
<dbReference type="InterPro" id="IPR036291">
    <property type="entry name" value="NAD(P)-bd_dom_sf"/>
</dbReference>
<dbReference type="RefSeq" id="WP_379899333.1">
    <property type="nucleotide sequence ID" value="NZ_JBHRTR010000020.1"/>
</dbReference>
<comment type="caution">
    <text evidence="2">The sequence shown here is derived from an EMBL/GenBank/DDBJ whole genome shotgun (WGS) entry which is preliminary data.</text>
</comment>
<keyword evidence="2" id="KW-0456">Lyase</keyword>
<dbReference type="GO" id="GO:0008446">
    <property type="term" value="F:GDP-mannose 4,6-dehydratase activity"/>
    <property type="evidence" value="ECO:0007669"/>
    <property type="project" value="UniProtKB-EC"/>
</dbReference>
<proteinExistence type="predicted"/>
<evidence type="ECO:0000313" key="3">
    <source>
        <dbReference type="Proteomes" id="UP001595528"/>
    </source>
</evidence>
<protein>
    <submittedName>
        <fullName evidence="2">GDP-mannose 4,6-dehydratase</fullName>
        <ecNumber evidence="2">4.2.1.47</ecNumber>
    </submittedName>
</protein>
<evidence type="ECO:0000259" key="1">
    <source>
        <dbReference type="Pfam" id="PF16363"/>
    </source>
</evidence>
<organism evidence="2 3">
    <name type="scientific">Marinibaculum pumilum</name>
    <dbReference type="NCBI Taxonomy" id="1766165"/>
    <lineage>
        <taxon>Bacteria</taxon>
        <taxon>Pseudomonadati</taxon>
        <taxon>Pseudomonadota</taxon>
        <taxon>Alphaproteobacteria</taxon>
        <taxon>Rhodospirillales</taxon>
        <taxon>Rhodospirillaceae</taxon>
        <taxon>Marinibaculum</taxon>
    </lineage>
</organism>
<accession>A0ABV7KXY3</accession>
<gene>
    <name evidence="2" type="ORF">ACFOGJ_08030</name>
</gene>
<dbReference type="Proteomes" id="UP001595528">
    <property type="component" value="Unassembled WGS sequence"/>
</dbReference>
<dbReference type="EMBL" id="JBHRTR010000020">
    <property type="protein sequence ID" value="MFC3227172.1"/>
    <property type="molecule type" value="Genomic_DNA"/>
</dbReference>
<keyword evidence="3" id="KW-1185">Reference proteome</keyword>
<evidence type="ECO:0000313" key="2">
    <source>
        <dbReference type="EMBL" id="MFC3227172.1"/>
    </source>
</evidence>
<dbReference type="InterPro" id="IPR016040">
    <property type="entry name" value="NAD(P)-bd_dom"/>
</dbReference>
<dbReference type="PANTHER" id="PTHR43000">
    <property type="entry name" value="DTDP-D-GLUCOSE 4,6-DEHYDRATASE-RELATED"/>
    <property type="match status" value="1"/>
</dbReference>
<name>A0ABV7KXY3_9PROT</name>
<dbReference type="SUPFAM" id="SSF51735">
    <property type="entry name" value="NAD(P)-binding Rossmann-fold domains"/>
    <property type="match status" value="1"/>
</dbReference>
<reference evidence="3" key="1">
    <citation type="journal article" date="2019" name="Int. J. Syst. Evol. Microbiol.">
        <title>The Global Catalogue of Microorganisms (GCM) 10K type strain sequencing project: providing services to taxonomists for standard genome sequencing and annotation.</title>
        <authorList>
            <consortium name="The Broad Institute Genomics Platform"/>
            <consortium name="The Broad Institute Genome Sequencing Center for Infectious Disease"/>
            <person name="Wu L."/>
            <person name="Ma J."/>
        </authorList>
    </citation>
    <scope>NUCLEOTIDE SEQUENCE [LARGE SCALE GENOMIC DNA]</scope>
    <source>
        <strain evidence="3">KCTC 42964</strain>
    </source>
</reference>
<dbReference type="Gene3D" id="3.90.25.10">
    <property type="entry name" value="UDP-galactose 4-epimerase, domain 1"/>
    <property type="match status" value="1"/>
</dbReference>
<feature type="domain" description="NAD(P)-binding" evidence="1">
    <location>
        <begin position="9"/>
        <end position="300"/>
    </location>
</feature>
<dbReference type="Pfam" id="PF16363">
    <property type="entry name" value="GDP_Man_Dehyd"/>
    <property type="match status" value="1"/>
</dbReference>